<dbReference type="EMBL" id="CADCTC010000086">
    <property type="protein sequence ID" value="CAA9237889.1"/>
    <property type="molecule type" value="Genomic_DNA"/>
</dbReference>
<feature type="compositionally biased region" description="Low complexity" evidence="4">
    <location>
        <begin position="336"/>
        <end position="363"/>
    </location>
</feature>
<evidence type="ECO:0000256" key="3">
    <source>
        <dbReference type="ARBA" id="ARBA00023163"/>
    </source>
</evidence>
<sequence length="363" mass="38139">MAVGALWPVPGPGGGRYLRRLVAVPDPELGFSPAARVGAGQMLFRPGAEFGPRRQTAYELILLVRGELTIEVAGAAGTITTAGPPLDVGGDGATGAIDEGQHTVSPVLRGGDIVLLVPGLECTFRFSRRVETLVNYVMTYDPALPLPVLDLLPGHPVALPSSDAIRRLVETILAASEQAAWAGPETSTTSAAAPIWLGTSTIALFVDEARAAGLIRGRAAAREHPAITAARDLVRQRLGERIGLQAMSEAAHVAPEHLVRLFRRRLGTTPVRYLWSARVRMGVHLLENTDLSVAEIARRVGCLSPKHFTRLVRADFGMPPRDIRRRSAGSAAPLVAAGSGDTSDTGDSGDSSTIGASGEATPA</sequence>
<dbReference type="Gene3D" id="1.10.10.60">
    <property type="entry name" value="Homeodomain-like"/>
    <property type="match status" value="1"/>
</dbReference>
<proteinExistence type="predicted"/>
<gene>
    <name evidence="6" type="ORF">AVDCRST_MAG77-1351</name>
</gene>
<dbReference type="SUPFAM" id="SSF46689">
    <property type="entry name" value="Homeodomain-like"/>
    <property type="match status" value="2"/>
</dbReference>
<evidence type="ECO:0000256" key="2">
    <source>
        <dbReference type="ARBA" id="ARBA00023125"/>
    </source>
</evidence>
<accession>A0A6J4I1L9</accession>
<dbReference type="Pfam" id="PF12833">
    <property type="entry name" value="HTH_18"/>
    <property type="match status" value="1"/>
</dbReference>
<dbReference type="SUPFAM" id="SSF51215">
    <property type="entry name" value="Regulatory protein AraC"/>
    <property type="match status" value="1"/>
</dbReference>
<dbReference type="GO" id="GO:0003700">
    <property type="term" value="F:DNA-binding transcription factor activity"/>
    <property type="evidence" value="ECO:0007669"/>
    <property type="project" value="InterPro"/>
</dbReference>
<keyword evidence="3" id="KW-0804">Transcription</keyword>
<dbReference type="SMART" id="SM00342">
    <property type="entry name" value="HTH_ARAC"/>
    <property type="match status" value="1"/>
</dbReference>
<reference evidence="6" key="1">
    <citation type="submission" date="2020-02" db="EMBL/GenBank/DDBJ databases">
        <authorList>
            <person name="Meier V. D."/>
        </authorList>
    </citation>
    <scope>NUCLEOTIDE SEQUENCE</scope>
    <source>
        <strain evidence="6">AVDCRST_MAG77</strain>
    </source>
</reference>
<name>A0A6J4I1L9_9CHLR</name>
<evidence type="ECO:0000259" key="5">
    <source>
        <dbReference type="PROSITE" id="PS01124"/>
    </source>
</evidence>
<evidence type="ECO:0000256" key="4">
    <source>
        <dbReference type="SAM" id="MobiDB-lite"/>
    </source>
</evidence>
<dbReference type="InterPro" id="IPR009057">
    <property type="entry name" value="Homeodomain-like_sf"/>
</dbReference>
<protein>
    <recommendedName>
        <fullName evidence="5">HTH araC/xylS-type domain-containing protein</fullName>
    </recommendedName>
</protein>
<dbReference type="PANTHER" id="PTHR46796">
    <property type="entry name" value="HTH-TYPE TRANSCRIPTIONAL ACTIVATOR RHAS-RELATED"/>
    <property type="match status" value="1"/>
</dbReference>
<evidence type="ECO:0000256" key="1">
    <source>
        <dbReference type="ARBA" id="ARBA00023015"/>
    </source>
</evidence>
<dbReference type="AlphaFoldDB" id="A0A6J4I1L9"/>
<dbReference type="InterPro" id="IPR018060">
    <property type="entry name" value="HTH_AraC"/>
</dbReference>
<organism evidence="6">
    <name type="scientific">uncultured Chloroflexota bacterium</name>
    <dbReference type="NCBI Taxonomy" id="166587"/>
    <lineage>
        <taxon>Bacteria</taxon>
        <taxon>Bacillati</taxon>
        <taxon>Chloroflexota</taxon>
        <taxon>environmental samples</taxon>
    </lineage>
</organism>
<dbReference type="PROSITE" id="PS01124">
    <property type="entry name" value="HTH_ARAC_FAMILY_2"/>
    <property type="match status" value="1"/>
</dbReference>
<feature type="domain" description="HTH araC/xylS-type" evidence="5">
    <location>
        <begin position="228"/>
        <end position="326"/>
    </location>
</feature>
<dbReference type="GO" id="GO:0043565">
    <property type="term" value="F:sequence-specific DNA binding"/>
    <property type="evidence" value="ECO:0007669"/>
    <property type="project" value="InterPro"/>
</dbReference>
<keyword evidence="2" id="KW-0238">DNA-binding</keyword>
<feature type="region of interest" description="Disordered" evidence="4">
    <location>
        <begin position="322"/>
        <end position="363"/>
    </location>
</feature>
<keyword evidence="1" id="KW-0805">Transcription regulation</keyword>
<dbReference type="InterPro" id="IPR050204">
    <property type="entry name" value="AraC_XylS_family_regulators"/>
</dbReference>
<evidence type="ECO:0000313" key="6">
    <source>
        <dbReference type="EMBL" id="CAA9237889.1"/>
    </source>
</evidence>
<dbReference type="InterPro" id="IPR037923">
    <property type="entry name" value="HTH-like"/>
</dbReference>